<feature type="domain" description="Myb-like" evidence="7">
    <location>
        <begin position="167"/>
        <end position="217"/>
    </location>
</feature>
<dbReference type="Proteomes" id="UP000634136">
    <property type="component" value="Unassembled WGS sequence"/>
</dbReference>
<dbReference type="PANTHER" id="PTHR45675">
    <property type="entry name" value="MYB TRANSCRIPTION FACTOR-RELATED-RELATED"/>
    <property type="match status" value="1"/>
</dbReference>
<evidence type="ECO:0000256" key="6">
    <source>
        <dbReference type="ARBA" id="ARBA00023242"/>
    </source>
</evidence>
<evidence type="ECO:0000256" key="4">
    <source>
        <dbReference type="ARBA" id="ARBA00023125"/>
    </source>
</evidence>
<gene>
    <name evidence="9" type="ORF">G2W53_024125</name>
</gene>
<dbReference type="InterPro" id="IPR009057">
    <property type="entry name" value="Homeodomain-like_sf"/>
</dbReference>
<dbReference type="GO" id="GO:0043565">
    <property type="term" value="F:sequence-specific DNA binding"/>
    <property type="evidence" value="ECO:0007669"/>
    <property type="project" value="InterPro"/>
</dbReference>
<dbReference type="FunFam" id="1.10.10.60:FF:000011">
    <property type="entry name" value="Myb transcription factor"/>
    <property type="match status" value="1"/>
</dbReference>
<dbReference type="CDD" id="cd00167">
    <property type="entry name" value="SANT"/>
    <property type="match status" value="2"/>
</dbReference>
<organism evidence="9 10">
    <name type="scientific">Senna tora</name>
    <dbReference type="NCBI Taxonomy" id="362788"/>
    <lineage>
        <taxon>Eukaryota</taxon>
        <taxon>Viridiplantae</taxon>
        <taxon>Streptophyta</taxon>
        <taxon>Embryophyta</taxon>
        <taxon>Tracheophyta</taxon>
        <taxon>Spermatophyta</taxon>
        <taxon>Magnoliopsida</taxon>
        <taxon>eudicotyledons</taxon>
        <taxon>Gunneridae</taxon>
        <taxon>Pentapetalae</taxon>
        <taxon>rosids</taxon>
        <taxon>fabids</taxon>
        <taxon>Fabales</taxon>
        <taxon>Fabaceae</taxon>
        <taxon>Caesalpinioideae</taxon>
        <taxon>Cassia clade</taxon>
        <taxon>Senna</taxon>
    </lineage>
</organism>
<name>A0A834TBA6_9FABA</name>
<keyword evidence="4" id="KW-0238">DNA-binding</keyword>
<dbReference type="GO" id="GO:0003700">
    <property type="term" value="F:DNA-binding transcription factor activity"/>
    <property type="evidence" value="ECO:0007669"/>
    <property type="project" value="InterPro"/>
</dbReference>
<evidence type="ECO:0000259" key="7">
    <source>
        <dbReference type="PROSITE" id="PS50090"/>
    </source>
</evidence>
<evidence type="ECO:0000256" key="3">
    <source>
        <dbReference type="ARBA" id="ARBA00023015"/>
    </source>
</evidence>
<evidence type="ECO:0000256" key="1">
    <source>
        <dbReference type="ARBA" id="ARBA00004123"/>
    </source>
</evidence>
<reference evidence="9" key="1">
    <citation type="submission" date="2020-09" db="EMBL/GenBank/DDBJ databases">
        <title>Genome-Enabled Discovery of Anthraquinone Biosynthesis in Senna tora.</title>
        <authorList>
            <person name="Kang S.-H."/>
            <person name="Pandey R.P."/>
            <person name="Lee C.-M."/>
            <person name="Sim J.-S."/>
            <person name="Jeong J.-T."/>
            <person name="Choi B.-S."/>
            <person name="Jung M."/>
            <person name="Ginzburg D."/>
            <person name="Zhao K."/>
            <person name="Won S.Y."/>
            <person name="Oh T.-J."/>
            <person name="Yu Y."/>
            <person name="Kim N.-H."/>
            <person name="Lee O.R."/>
            <person name="Lee T.-H."/>
            <person name="Bashyal P."/>
            <person name="Kim T.-S."/>
            <person name="Lee W.-H."/>
            <person name="Kawkins C."/>
            <person name="Kim C.-K."/>
            <person name="Kim J.S."/>
            <person name="Ahn B.O."/>
            <person name="Rhee S.Y."/>
            <person name="Sohng J.K."/>
        </authorList>
    </citation>
    <scope>NUCLEOTIDE SEQUENCE</scope>
    <source>
        <tissue evidence="9">Leaf</tissue>
    </source>
</reference>
<comment type="caution">
    <text evidence="9">The sequence shown here is derived from an EMBL/GenBank/DDBJ whole genome shotgun (WGS) entry which is preliminary data.</text>
</comment>
<evidence type="ECO:0000256" key="5">
    <source>
        <dbReference type="ARBA" id="ARBA00023163"/>
    </source>
</evidence>
<keyword evidence="5" id="KW-0804">Transcription</keyword>
<evidence type="ECO:0000256" key="2">
    <source>
        <dbReference type="ARBA" id="ARBA00022737"/>
    </source>
</evidence>
<dbReference type="EMBL" id="JAAIUW010000008">
    <property type="protein sequence ID" value="KAF7818670.1"/>
    <property type="molecule type" value="Genomic_DNA"/>
</dbReference>
<dbReference type="GO" id="GO:0005634">
    <property type="term" value="C:nucleus"/>
    <property type="evidence" value="ECO:0007669"/>
    <property type="project" value="UniProtKB-SubCell"/>
</dbReference>
<feature type="domain" description="HTH myb-type" evidence="8">
    <location>
        <begin position="167"/>
        <end position="221"/>
    </location>
</feature>
<comment type="subcellular location">
    <subcellularLocation>
        <location evidence="1">Nucleus</location>
    </subcellularLocation>
</comment>
<dbReference type="PANTHER" id="PTHR45675:SF8">
    <property type="entry name" value="TRANSCRIPTION FACTOR MYB27"/>
    <property type="match status" value="1"/>
</dbReference>
<dbReference type="InterPro" id="IPR044676">
    <property type="entry name" value="EOBI/EOBII-like_plant"/>
</dbReference>
<keyword evidence="6" id="KW-0539">Nucleus</keyword>
<keyword evidence="2" id="KW-0677">Repeat</keyword>
<evidence type="ECO:0000313" key="9">
    <source>
        <dbReference type="EMBL" id="KAF7818670.1"/>
    </source>
</evidence>
<dbReference type="OrthoDB" id="2143914at2759"/>
<dbReference type="PROSITE" id="PS51294">
    <property type="entry name" value="HTH_MYB"/>
    <property type="match status" value="2"/>
</dbReference>
<dbReference type="PROSITE" id="PS50090">
    <property type="entry name" value="MYB_LIKE"/>
    <property type="match status" value="2"/>
</dbReference>
<proteinExistence type="predicted"/>
<evidence type="ECO:0000313" key="10">
    <source>
        <dbReference type="Proteomes" id="UP000634136"/>
    </source>
</evidence>
<dbReference type="InterPro" id="IPR001005">
    <property type="entry name" value="SANT/Myb"/>
</dbReference>
<dbReference type="InterPro" id="IPR017930">
    <property type="entry name" value="Myb_dom"/>
</dbReference>
<dbReference type="Pfam" id="PF00249">
    <property type="entry name" value="Myb_DNA-binding"/>
    <property type="match status" value="2"/>
</dbReference>
<feature type="domain" description="Myb-like" evidence="7">
    <location>
        <begin position="114"/>
        <end position="166"/>
    </location>
</feature>
<accession>A0A834TBA6</accession>
<dbReference type="Gene3D" id="1.10.10.60">
    <property type="entry name" value="Homeodomain-like"/>
    <property type="match status" value="2"/>
</dbReference>
<keyword evidence="10" id="KW-1185">Reference proteome</keyword>
<dbReference type="SUPFAM" id="SSF46689">
    <property type="entry name" value="Homeodomain-like"/>
    <property type="match status" value="1"/>
</dbReference>
<dbReference type="AlphaFoldDB" id="A0A834TBA6"/>
<dbReference type="SMART" id="SM00717">
    <property type="entry name" value="SANT"/>
    <property type="match status" value="2"/>
</dbReference>
<protein>
    <submittedName>
        <fullName evidence="9">Transcription factor MYB59-like</fullName>
    </submittedName>
</protein>
<sequence>MSKKAGAALLQKDAPWRVSSEKPIPKIHHSPILRVSHTPHSDYALSVMKHPNPIGSGLAEEAIVEAAGPDCIVPGQITPIKLLGVKVWPINVDLKFMEPVGRELKLLGKQSMKGENLRKGPWLQEEDDQLTTFVTCLGERRWDSLAKVAGLRRSGKSCRLRWMNYLRPNLKHGPFSVEEEQLILQLHQQWGNKWSKIARSLPGRTDNEVKNYWRTHLRKKAKVEQQEDEFQYNKLDSTEEVVLCEKSMDEVCKEVNLECEENECGTNDNSILPLSDWELACSPYEIRISDWIAELQRDQSEIEYEQDNHSSESSVSYSYPTCFGNDCDTWDYSGSLWDMN</sequence>
<evidence type="ECO:0000259" key="8">
    <source>
        <dbReference type="PROSITE" id="PS51294"/>
    </source>
</evidence>
<keyword evidence="3" id="KW-0805">Transcription regulation</keyword>
<feature type="domain" description="HTH myb-type" evidence="8">
    <location>
        <begin position="114"/>
        <end position="166"/>
    </location>
</feature>